<evidence type="ECO:0000313" key="1">
    <source>
        <dbReference type="EMBL" id="PON37260.1"/>
    </source>
</evidence>
<keyword evidence="2" id="KW-1185">Reference proteome</keyword>
<dbReference type="OrthoDB" id="10347339at2759"/>
<accession>A0A2P5AL52</accession>
<comment type="caution">
    <text evidence="1">The sequence shown here is derived from an EMBL/GenBank/DDBJ whole genome shotgun (WGS) entry which is preliminary data.</text>
</comment>
<evidence type="ECO:0000313" key="2">
    <source>
        <dbReference type="Proteomes" id="UP000237105"/>
    </source>
</evidence>
<protein>
    <submittedName>
        <fullName evidence="1">Uncharacterized protein</fullName>
    </submittedName>
</protein>
<dbReference type="AlphaFoldDB" id="A0A2P5AL52"/>
<gene>
    <name evidence="1" type="ORF">PanWU01x14_321640</name>
</gene>
<name>A0A2P5AL52_PARAD</name>
<organism evidence="1 2">
    <name type="scientific">Parasponia andersonii</name>
    <name type="common">Sponia andersonii</name>
    <dbReference type="NCBI Taxonomy" id="3476"/>
    <lineage>
        <taxon>Eukaryota</taxon>
        <taxon>Viridiplantae</taxon>
        <taxon>Streptophyta</taxon>
        <taxon>Embryophyta</taxon>
        <taxon>Tracheophyta</taxon>
        <taxon>Spermatophyta</taxon>
        <taxon>Magnoliopsida</taxon>
        <taxon>eudicotyledons</taxon>
        <taxon>Gunneridae</taxon>
        <taxon>Pentapetalae</taxon>
        <taxon>rosids</taxon>
        <taxon>fabids</taxon>
        <taxon>Rosales</taxon>
        <taxon>Cannabaceae</taxon>
        <taxon>Parasponia</taxon>
    </lineage>
</organism>
<dbReference type="Proteomes" id="UP000237105">
    <property type="component" value="Unassembled WGS sequence"/>
</dbReference>
<reference evidence="2" key="1">
    <citation type="submission" date="2016-06" db="EMBL/GenBank/DDBJ databases">
        <title>Parallel loss of symbiosis genes in relatives of nitrogen-fixing non-legume Parasponia.</title>
        <authorList>
            <person name="Van Velzen R."/>
            <person name="Holmer R."/>
            <person name="Bu F."/>
            <person name="Rutten L."/>
            <person name="Van Zeijl A."/>
            <person name="Liu W."/>
            <person name="Santuari L."/>
            <person name="Cao Q."/>
            <person name="Sharma T."/>
            <person name="Shen D."/>
            <person name="Roswanjaya Y."/>
            <person name="Wardhani T."/>
            <person name="Kalhor M.S."/>
            <person name="Jansen J."/>
            <person name="Van den Hoogen J."/>
            <person name="Gungor B."/>
            <person name="Hartog M."/>
            <person name="Hontelez J."/>
            <person name="Verver J."/>
            <person name="Yang W.-C."/>
            <person name="Schijlen E."/>
            <person name="Repin R."/>
            <person name="Schilthuizen M."/>
            <person name="Schranz E."/>
            <person name="Heidstra R."/>
            <person name="Miyata K."/>
            <person name="Fedorova E."/>
            <person name="Kohlen W."/>
            <person name="Bisseling T."/>
            <person name="Smit S."/>
            <person name="Geurts R."/>
        </authorList>
    </citation>
    <scope>NUCLEOTIDE SEQUENCE [LARGE SCALE GENOMIC DNA]</scope>
    <source>
        <strain evidence="2">cv. WU1-14</strain>
    </source>
</reference>
<proteinExistence type="predicted"/>
<dbReference type="EMBL" id="JXTB01000537">
    <property type="protein sequence ID" value="PON37260.1"/>
    <property type="molecule type" value="Genomic_DNA"/>
</dbReference>
<sequence length="59" mass="6944">MIRLLRRRKLYGDLVKMKSKRREVFWDSGLDSLALKGWMKVFEDRTVDIEKMGSRAGIG</sequence>